<evidence type="ECO:0000256" key="4">
    <source>
        <dbReference type="ARBA" id="ARBA00023139"/>
    </source>
</evidence>
<dbReference type="PANTHER" id="PTHR30329">
    <property type="entry name" value="STATOR ELEMENT OF FLAGELLAR MOTOR COMPLEX"/>
    <property type="match status" value="1"/>
</dbReference>
<dbReference type="EMBL" id="CP063982">
    <property type="protein sequence ID" value="UOD50814.1"/>
    <property type="molecule type" value="Genomic_DNA"/>
</dbReference>
<evidence type="ECO:0000256" key="3">
    <source>
        <dbReference type="ARBA" id="ARBA00023136"/>
    </source>
</evidence>
<evidence type="ECO:0000259" key="10">
    <source>
        <dbReference type="PROSITE" id="PS51123"/>
    </source>
</evidence>
<dbReference type="InterPro" id="IPR006664">
    <property type="entry name" value="OMP_bac"/>
</dbReference>
<comment type="subcellular location">
    <subcellularLocation>
        <location evidence="8">Cell outer membrane</location>
        <topology evidence="8">Lipid-anchor</topology>
    </subcellularLocation>
</comment>
<evidence type="ECO:0000256" key="2">
    <source>
        <dbReference type="ARBA" id="ARBA00022729"/>
    </source>
</evidence>
<dbReference type="InterPro" id="IPR014169">
    <property type="entry name" value="Pal_lipo_C"/>
</dbReference>
<evidence type="ECO:0000256" key="1">
    <source>
        <dbReference type="ARBA" id="ARBA00022618"/>
    </source>
</evidence>
<dbReference type="InterPro" id="IPR036737">
    <property type="entry name" value="OmpA-like_sf"/>
</dbReference>
<gene>
    <name evidence="8 11" type="primary">pal</name>
    <name evidence="11" type="ORF">DHf2319_02480</name>
</gene>
<dbReference type="InterPro" id="IPR039001">
    <property type="entry name" value="Pal"/>
</dbReference>
<name>A0ABY4AKV2_9BURK</name>
<keyword evidence="3 8" id="KW-0472">Membrane</keyword>
<feature type="signal peptide" evidence="9">
    <location>
        <begin position="1"/>
        <end position="26"/>
    </location>
</feature>
<feature type="chain" id="PRO_5046642946" description="Peptidoglycan-associated lipoprotein" evidence="9">
    <location>
        <begin position="27"/>
        <end position="168"/>
    </location>
</feature>
<keyword evidence="5 8" id="KW-0998">Cell outer membrane</keyword>
<sequence>MKSRLAKSLSVVGLALALAACSSVSLDDPAAGAAGGSGGAGGASAAGVMDPFNPSSVLATDRSVYFEFDSYSVGDQYRPLVETHARYLAANPQQKILIEGNTDARGGAEYNLALGQRRAQAVSSMMTLIGARETQIETISFGKEKPKALGDTEADYAENRRADIVYLR</sequence>
<dbReference type="Proteomes" id="UP000831607">
    <property type="component" value="Chromosome"/>
</dbReference>
<dbReference type="InterPro" id="IPR050330">
    <property type="entry name" value="Bact_OuterMem_StrucFunc"/>
</dbReference>
<reference evidence="11 12" key="1">
    <citation type="submission" date="2020-11" db="EMBL/GenBank/DDBJ databases">
        <title>Algicoccus daihaiensis sp.nov., isolated from Daihai Lake in Inner Mongolia.</title>
        <authorList>
            <person name="Kai J."/>
        </authorList>
    </citation>
    <scope>NUCLEOTIDE SEQUENCE [LARGE SCALE GENOMIC DNA]</scope>
    <source>
        <strain evidence="12">f23</strain>
    </source>
</reference>
<protein>
    <recommendedName>
        <fullName evidence="8">Peptidoglycan-associated lipoprotein</fullName>
        <shortName evidence="8">PAL</shortName>
    </recommendedName>
</protein>
<evidence type="ECO:0000256" key="9">
    <source>
        <dbReference type="SAM" id="SignalP"/>
    </source>
</evidence>
<dbReference type="PROSITE" id="PS51257">
    <property type="entry name" value="PROKAR_LIPOPROTEIN"/>
    <property type="match status" value="1"/>
</dbReference>
<keyword evidence="7 8" id="KW-0131">Cell cycle</keyword>
<dbReference type="RefSeq" id="WP_243479227.1">
    <property type="nucleotide sequence ID" value="NZ_CP063982.1"/>
</dbReference>
<dbReference type="NCBIfam" id="TIGR02802">
    <property type="entry name" value="Pal_lipo"/>
    <property type="match status" value="1"/>
</dbReference>
<dbReference type="PANTHER" id="PTHR30329:SF21">
    <property type="entry name" value="LIPOPROTEIN YIAD-RELATED"/>
    <property type="match status" value="1"/>
</dbReference>
<comment type="function">
    <text evidence="8">Part of the Tol-Pal system, which plays a role in outer membrane invagination during cell division and is important for maintaining outer membrane integrity.</text>
</comment>
<comment type="subunit">
    <text evidence="8">The Tol-Pal system is composed of five core proteins: the inner membrane proteins TolA, TolQ and TolR, the periplasmic protein TolB and the outer membrane protein Pal. They form a network linking the inner and outer membranes and the peptidoglycan layer.</text>
</comment>
<dbReference type="PRINTS" id="PR01021">
    <property type="entry name" value="OMPADOMAIN"/>
</dbReference>
<keyword evidence="12" id="KW-1185">Reference proteome</keyword>
<keyword evidence="1 8" id="KW-0132">Cell division</keyword>
<dbReference type="InterPro" id="IPR006665">
    <property type="entry name" value="OmpA-like"/>
</dbReference>
<dbReference type="HAMAP" id="MF_02204">
    <property type="entry name" value="Pal"/>
    <property type="match status" value="1"/>
</dbReference>
<keyword evidence="2 8" id="KW-0732">Signal</keyword>
<dbReference type="Pfam" id="PF00691">
    <property type="entry name" value="OmpA"/>
    <property type="match status" value="1"/>
</dbReference>
<dbReference type="Gene3D" id="3.30.1330.60">
    <property type="entry name" value="OmpA-like domain"/>
    <property type="match status" value="1"/>
</dbReference>
<accession>A0ABY4AKV2</accession>
<evidence type="ECO:0000256" key="7">
    <source>
        <dbReference type="ARBA" id="ARBA00023306"/>
    </source>
</evidence>
<evidence type="ECO:0000256" key="6">
    <source>
        <dbReference type="ARBA" id="ARBA00023288"/>
    </source>
</evidence>
<keyword evidence="6 8" id="KW-0449">Lipoprotein</keyword>
<evidence type="ECO:0000313" key="12">
    <source>
        <dbReference type="Proteomes" id="UP000831607"/>
    </source>
</evidence>
<dbReference type="PROSITE" id="PS51123">
    <property type="entry name" value="OMPA_2"/>
    <property type="match status" value="1"/>
</dbReference>
<organism evidence="11 12">
    <name type="scientific">Orrella daihaiensis</name>
    <dbReference type="NCBI Taxonomy" id="2782176"/>
    <lineage>
        <taxon>Bacteria</taxon>
        <taxon>Pseudomonadati</taxon>
        <taxon>Pseudomonadota</taxon>
        <taxon>Betaproteobacteria</taxon>
        <taxon>Burkholderiales</taxon>
        <taxon>Alcaligenaceae</taxon>
        <taxon>Orrella</taxon>
    </lineage>
</organism>
<evidence type="ECO:0000313" key="11">
    <source>
        <dbReference type="EMBL" id="UOD50814.1"/>
    </source>
</evidence>
<keyword evidence="4 8" id="KW-0564">Palmitate</keyword>
<comment type="similarity">
    <text evidence="8">Belongs to the Pal lipoprotein family.</text>
</comment>
<evidence type="ECO:0000256" key="5">
    <source>
        <dbReference type="ARBA" id="ARBA00023237"/>
    </source>
</evidence>
<evidence type="ECO:0000256" key="8">
    <source>
        <dbReference type="HAMAP-Rule" id="MF_02204"/>
    </source>
</evidence>
<feature type="domain" description="OmpA-like" evidence="10">
    <location>
        <begin position="53"/>
        <end position="168"/>
    </location>
</feature>
<proteinExistence type="inferred from homology"/>
<dbReference type="CDD" id="cd07185">
    <property type="entry name" value="OmpA_C-like"/>
    <property type="match status" value="1"/>
</dbReference>
<dbReference type="SUPFAM" id="SSF103088">
    <property type="entry name" value="OmpA-like"/>
    <property type="match status" value="1"/>
</dbReference>